<protein>
    <submittedName>
        <fullName evidence="2">AbrB/MazE/SpoVT family DNA-binding domain-containing protein</fullName>
    </submittedName>
</protein>
<dbReference type="AlphaFoldDB" id="A0A9D1Y9J4"/>
<reference evidence="2" key="2">
    <citation type="submission" date="2021-04" db="EMBL/GenBank/DDBJ databases">
        <authorList>
            <person name="Gilroy R."/>
        </authorList>
    </citation>
    <scope>NUCLEOTIDE SEQUENCE</scope>
    <source>
        <strain evidence="2">ChiBcec16_6824</strain>
    </source>
</reference>
<keyword evidence="2" id="KW-0238">DNA-binding</keyword>
<dbReference type="PANTHER" id="PTHR36432:SF1">
    <property type="entry name" value="STAGE V SPORULATION PROTEIN T"/>
    <property type="match status" value="1"/>
</dbReference>
<proteinExistence type="predicted"/>
<dbReference type="GO" id="GO:0003677">
    <property type="term" value="F:DNA binding"/>
    <property type="evidence" value="ECO:0007669"/>
    <property type="project" value="UniProtKB-KW"/>
</dbReference>
<feature type="domain" description="SpoVT-AbrB" evidence="1">
    <location>
        <begin position="7"/>
        <end position="32"/>
    </location>
</feature>
<dbReference type="NCBIfam" id="TIGR01439">
    <property type="entry name" value="lp_hng_hel_AbrB"/>
    <property type="match status" value="1"/>
</dbReference>
<dbReference type="SUPFAM" id="SSF89447">
    <property type="entry name" value="AbrB/MazE/MraZ-like"/>
    <property type="match status" value="1"/>
</dbReference>
<dbReference type="EMBL" id="DXDX01000164">
    <property type="protein sequence ID" value="HIY21998.1"/>
    <property type="molecule type" value="Genomic_DNA"/>
</dbReference>
<dbReference type="Pfam" id="PF04014">
    <property type="entry name" value="MazE_antitoxin"/>
    <property type="match status" value="1"/>
</dbReference>
<sequence length="60" mass="6809">MKATGIVRRIDDLGRVVIPKEIRRTMRIREGDPSQTLWTPWEGFSIALLALSRRGGWGST</sequence>
<dbReference type="InterPro" id="IPR037914">
    <property type="entry name" value="SpoVT-AbrB_sf"/>
</dbReference>
<evidence type="ECO:0000313" key="2">
    <source>
        <dbReference type="EMBL" id="HIY21998.1"/>
    </source>
</evidence>
<dbReference type="Proteomes" id="UP000823868">
    <property type="component" value="Unassembled WGS sequence"/>
</dbReference>
<organism evidence="2 3">
    <name type="scientific">Candidatus Flavonifractor merdigallinarum</name>
    <dbReference type="NCBI Taxonomy" id="2838589"/>
    <lineage>
        <taxon>Bacteria</taxon>
        <taxon>Bacillati</taxon>
        <taxon>Bacillota</taxon>
        <taxon>Clostridia</taxon>
        <taxon>Eubacteriales</taxon>
        <taxon>Oscillospiraceae</taxon>
        <taxon>Flavonifractor</taxon>
    </lineage>
</organism>
<dbReference type="InterPro" id="IPR052731">
    <property type="entry name" value="B_subtilis_Trans_State_Reg"/>
</dbReference>
<comment type="caution">
    <text evidence="2">The sequence shown here is derived from an EMBL/GenBank/DDBJ whole genome shotgun (WGS) entry which is preliminary data.</text>
</comment>
<gene>
    <name evidence="2" type="ORF">H9841_08885</name>
</gene>
<evidence type="ECO:0000313" key="3">
    <source>
        <dbReference type="Proteomes" id="UP000823868"/>
    </source>
</evidence>
<name>A0A9D1Y9J4_9FIRM</name>
<reference evidence="2" key="1">
    <citation type="journal article" date="2021" name="PeerJ">
        <title>Extensive microbial diversity within the chicken gut microbiome revealed by metagenomics and culture.</title>
        <authorList>
            <person name="Gilroy R."/>
            <person name="Ravi A."/>
            <person name="Getino M."/>
            <person name="Pursley I."/>
            <person name="Horton D.L."/>
            <person name="Alikhan N.F."/>
            <person name="Baker D."/>
            <person name="Gharbi K."/>
            <person name="Hall N."/>
            <person name="Watson M."/>
            <person name="Adriaenssens E.M."/>
            <person name="Foster-Nyarko E."/>
            <person name="Jarju S."/>
            <person name="Secka A."/>
            <person name="Antonio M."/>
            <person name="Oren A."/>
            <person name="Chaudhuri R.R."/>
            <person name="La Ragione R."/>
            <person name="Hildebrand F."/>
            <person name="Pallen M.J."/>
        </authorList>
    </citation>
    <scope>NUCLEOTIDE SEQUENCE</scope>
    <source>
        <strain evidence="2">ChiBcec16_6824</strain>
    </source>
</reference>
<dbReference type="InterPro" id="IPR007159">
    <property type="entry name" value="SpoVT-AbrB_dom"/>
</dbReference>
<dbReference type="Gene3D" id="2.10.260.10">
    <property type="match status" value="1"/>
</dbReference>
<dbReference type="PANTHER" id="PTHR36432">
    <property type="match status" value="1"/>
</dbReference>
<evidence type="ECO:0000259" key="1">
    <source>
        <dbReference type="Pfam" id="PF04014"/>
    </source>
</evidence>
<accession>A0A9D1Y9J4</accession>